<dbReference type="EMBL" id="LT594323">
    <property type="protein sequence ID" value="SBT46378.1"/>
    <property type="molecule type" value="Genomic_DNA"/>
</dbReference>
<dbReference type="Proteomes" id="UP000199385">
    <property type="component" value="Chromosome I"/>
</dbReference>
<name>A0A1A8ZRC4_9ACTN</name>
<reference evidence="2" key="1">
    <citation type="submission" date="2016-06" db="EMBL/GenBank/DDBJ databases">
        <authorList>
            <person name="Varghese N."/>
            <person name="Submissions Spin"/>
        </authorList>
    </citation>
    <scope>NUCLEOTIDE SEQUENCE [LARGE SCALE GENOMIC DNA]</scope>
    <source>
        <strain evidence="2">DSM 44815</strain>
    </source>
</reference>
<dbReference type="AlphaFoldDB" id="A0A1A8ZRC4"/>
<organism evidence="1 2">
    <name type="scientific">Micromonospora auratinigra</name>
    <dbReference type="NCBI Taxonomy" id="261654"/>
    <lineage>
        <taxon>Bacteria</taxon>
        <taxon>Bacillati</taxon>
        <taxon>Actinomycetota</taxon>
        <taxon>Actinomycetes</taxon>
        <taxon>Micromonosporales</taxon>
        <taxon>Micromonosporaceae</taxon>
        <taxon>Micromonospora</taxon>
    </lineage>
</organism>
<dbReference type="PATRIC" id="fig|261654.4.peg.3407"/>
<evidence type="ECO:0000313" key="2">
    <source>
        <dbReference type="Proteomes" id="UP000199385"/>
    </source>
</evidence>
<protein>
    <submittedName>
        <fullName evidence="1">Uncharacterized protein</fullName>
    </submittedName>
</protein>
<proteinExistence type="predicted"/>
<accession>A0A1A8ZRC4</accession>
<sequence>MLCVGGARETVERVAVHMLDRQREGRHEGRVALLLYGVDKECVPAGAVVRSVDEHRSADCGG</sequence>
<evidence type="ECO:0000313" key="1">
    <source>
        <dbReference type="EMBL" id="SBT46378.1"/>
    </source>
</evidence>
<keyword evidence="2" id="KW-1185">Reference proteome</keyword>
<gene>
    <name evidence="1" type="ORF">GA0070611_3357</name>
</gene>